<sequence length="564" mass="61179">MHRLNPNSTSSTFHCSSPSPLSSRLRAHLSRRDAATQHKGGPSPRRTPGKWPLLSLAPSLARTGPALDENEYELAEDYNCPITPLPTQRVLFRTQRSSAKPIPRPNGARVPEDSSGDELGFTPSADISRAPLTIPARKALKRHMGGSAAPPSAGSPMTGSPTKRRRRTPARLLLPPQTPNSVRNFAANTEVSTPASMVFSPEEVDIAPRSLSPSLVIRRYRSINPRLPHVADDSKIDHAEGGEANVTSQVIEDLESPEPCIVEPLSEKQRGKLAEIISLSTAPCGGTESEDRFFDSPSRSMTPWPARFSDNPESVDDDDDDDGWGDEDNGASYGSGNIDVPDVGIIALLSDKQLGKLPGITPRSPIPPHEPEAEDSLLVPPSSPPTPPATPPVPIRTGPEQPEDHHDPFLPFLPFSPSPPESTTPIDEDNDTPQTPPREPPPRSQFSTPRRLEPTPVPLANIWNLPSLPHYGPACLLCKKASILKRVSPINHQNRFRPYYKCVGCAPPGFVTFADKEGIDPGNPTCECGKPSRKQITTKSEKLGPKVPFLCCAEGVCGFWQRVD</sequence>
<feature type="domain" description="GRF-like zinc ribbon" evidence="2">
    <location>
        <begin position="473"/>
        <end position="516"/>
    </location>
</feature>
<comment type="caution">
    <text evidence="3">The sequence shown here is derived from an EMBL/GenBank/DDBJ whole genome shotgun (WGS) entry which is preliminary data.</text>
</comment>
<evidence type="ECO:0000313" key="4">
    <source>
        <dbReference type="Proteomes" id="UP001175000"/>
    </source>
</evidence>
<feature type="region of interest" description="Disordered" evidence="1">
    <location>
        <begin position="96"/>
        <end position="125"/>
    </location>
</feature>
<dbReference type="AlphaFoldDB" id="A0AA39WR61"/>
<feature type="compositionally biased region" description="Acidic residues" evidence="1">
    <location>
        <begin position="313"/>
        <end position="329"/>
    </location>
</feature>
<evidence type="ECO:0000259" key="2">
    <source>
        <dbReference type="Pfam" id="PF23549"/>
    </source>
</evidence>
<dbReference type="Pfam" id="PF23549">
    <property type="entry name" value="Zn_ribbon_GRF_2"/>
    <property type="match status" value="1"/>
</dbReference>
<feature type="region of interest" description="Disordered" evidence="1">
    <location>
        <begin position="1"/>
        <end position="53"/>
    </location>
</feature>
<feature type="compositionally biased region" description="Pro residues" evidence="1">
    <location>
        <begin position="434"/>
        <end position="443"/>
    </location>
</feature>
<evidence type="ECO:0000313" key="3">
    <source>
        <dbReference type="EMBL" id="KAK0620081.1"/>
    </source>
</evidence>
<feature type="region of interest" description="Disordered" evidence="1">
    <location>
        <begin position="140"/>
        <end position="182"/>
    </location>
</feature>
<feature type="compositionally biased region" description="Pro residues" evidence="1">
    <location>
        <begin position="381"/>
        <end position="394"/>
    </location>
</feature>
<reference evidence="3" key="1">
    <citation type="submission" date="2023-06" db="EMBL/GenBank/DDBJ databases">
        <title>Genome-scale phylogeny and comparative genomics of the fungal order Sordariales.</title>
        <authorList>
            <consortium name="Lawrence Berkeley National Laboratory"/>
            <person name="Hensen N."/>
            <person name="Bonometti L."/>
            <person name="Westerberg I."/>
            <person name="Brannstrom I.O."/>
            <person name="Guillou S."/>
            <person name="Cros-Aarteil S."/>
            <person name="Calhoun S."/>
            <person name="Haridas S."/>
            <person name="Kuo A."/>
            <person name="Mondo S."/>
            <person name="Pangilinan J."/>
            <person name="Riley R."/>
            <person name="Labutti K."/>
            <person name="Andreopoulos B."/>
            <person name="Lipzen A."/>
            <person name="Chen C."/>
            <person name="Yanf M."/>
            <person name="Daum C."/>
            <person name="Ng V."/>
            <person name="Clum A."/>
            <person name="Steindorff A."/>
            <person name="Ohm R."/>
            <person name="Martin F."/>
            <person name="Silar P."/>
            <person name="Natvig D."/>
            <person name="Lalanne C."/>
            <person name="Gautier V."/>
            <person name="Ament-Velasquez S.L."/>
            <person name="Kruys A."/>
            <person name="Hutchinson M.I."/>
            <person name="Powell A.J."/>
            <person name="Barry K."/>
            <person name="Miller A.N."/>
            <person name="Grigoriev I.V."/>
            <person name="Debuchy R."/>
            <person name="Gladieux P."/>
            <person name="Thoren M.H."/>
            <person name="Johannesson H."/>
        </authorList>
    </citation>
    <scope>NUCLEOTIDE SEQUENCE</scope>
    <source>
        <strain evidence="3">CBS 606.72</strain>
    </source>
</reference>
<dbReference type="InterPro" id="IPR056444">
    <property type="entry name" value="Zn_ribbon_GRF_2"/>
</dbReference>
<accession>A0AA39WR61</accession>
<dbReference type="Proteomes" id="UP001175000">
    <property type="component" value="Unassembled WGS sequence"/>
</dbReference>
<proteinExistence type="predicted"/>
<feature type="region of interest" description="Disordered" evidence="1">
    <location>
        <begin position="358"/>
        <end position="453"/>
    </location>
</feature>
<feature type="region of interest" description="Disordered" evidence="1">
    <location>
        <begin position="282"/>
        <end position="339"/>
    </location>
</feature>
<dbReference type="EMBL" id="JAULSU010000004">
    <property type="protein sequence ID" value="KAK0620081.1"/>
    <property type="molecule type" value="Genomic_DNA"/>
</dbReference>
<gene>
    <name evidence="3" type="ORF">B0T14DRAFT_520558</name>
</gene>
<evidence type="ECO:0000256" key="1">
    <source>
        <dbReference type="SAM" id="MobiDB-lite"/>
    </source>
</evidence>
<feature type="compositionally biased region" description="Low complexity" evidence="1">
    <location>
        <begin position="145"/>
        <end position="161"/>
    </location>
</feature>
<organism evidence="3 4">
    <name type="scientific">Immersiella caudata</name>
    <dbReference type="NCBI Taxonomy" id="314043"/>
    <lineage>
        <taxon>Eukaryota</taxon>
        <taxon>Fungi</taxon>
        <taxon>Dikarya</taxon>
        <taxon>Ascomycota</taxon>
        <taxon>Pezizomycotina</taxon>
        <taxon>Sordariomycetes</taxon>
        <taxon>Sordariomycetidae</taxon>
        <taxon>Sordariales</taxon>
        <taxon>Lasiosphaeriaceae</taxon>
        <taxon>Immersiella</taxon>
    </lineage>
</organism>
<feature type="compositionally biased region" description="Low complexity" evidence="1">
    <location>
        <begin position="8"/>
        <end position="24"/>
    </location>
</feature>
<keyword evidence="4" id="KW-1185">Reference proteome</keyword>
<name>A0AA39WR61_9PEZI</name>
<protein>
    <recommendedName>
        <fullName evidence="2">GRF-like zinc ribbon domain-containing protein</fullName>
    </recommendedName>
</protein>